<evidence type="ECO:0000256" key="11">
    <source>
        <dbReference type="ARBA" id="ARBA00022777"/>
    </source>
</evidence>
<evidence type="ECO:0000256" key="1">
    <source>
        <dbReference type="ARBA" id="ARBA00001946"/>
    </source>
</evidence>
<evidence type="ECO:0000256" key="17">
    <source>
        <dbReference type="NCBIfam" id="TIGR01064"/>
    </source>
</evidence>
<accession>G4Q364</accession>
<dbReference type="GO" id="GO:0030955">
    <property type="term" value="F:potassium ion binding"/>
    <property type="evidence" value="ECO:0007669"/>
    <property type="project" value="UniProtKB-UniRule"/>
</dbReference>
<dbReference type="EMBL" id="CP003058">
    <property type="protein sequence ID" value="AEQ22870.1"/>
    <property type="molecule type" value="Genomic_DNA"/>
</dbReference>
<dbReference type="KEGG" id="ain:Acin_1656"/>
<evidence type="ECO:0000256" key="13">
    <source>
        <dbReference type="ARBA" id="ARBA00022842"/>
    </source>
</evidence>
<dbReference type="SUPFAM" id="SSF52009">
    <property type="entry name" value="Phosphohistidine domain"/>
    <property type="match status" value="1"/>
</dbReference>
<keyword evidence="12" id="KW-0067">ATP-binding</keyword>
<feature type="domain" description="Pyruvate kinase barrel" evidence="19">
    <location>
        <begin position="30"/>
        <end position="351"/>
    </location>
</feature>
<dbReference type="NCBIfam" id="TIGR01064">
    <property type="entry name" value="pyruv_kin"/>
    <property type="match status" value="1"/>
</dbReference>
<dbReference type="GO" id="GO:0000287">
    <property type="term" value="F:magnesium ion binding"/>
    <property type="evidence" value="ECO:0007669"/>
    <property type="project" value="UniProtKB-UniRule"/>
</dbReference>
<evidence type="ECO:0000256" key="3">
    <source>
        <dbReference type="ARBA" id="ARBA00004997"/>
    </source>
</evidence>
<dbReference type="InterPro" id="IPR036637">
    <property type="entry name" value="Phosphohistidine_dom_sf"/>
</dbReference>
<evidence type="ECO:0000256" key="8">
    <source>
        <dbReference type="ARBA" id="ARBA00022679"/>
    </source>
</evidence>
<evidence type="ECO:0000256" key="15">
    <source>
        <dbReference type="ARBA" id="ARBA00023152"/>
    </source>
</evidence>
<dbReference type="UniPathway" id="UPA00109">
    <property type="reaction ID" value="UER00188"/>
</dbReference>
<dbReference type="NCBIfam" id="NF004978">
    <property type="entry name" value="PRK06354.1"/>
    <property type="match status" value="1"/>
</dbReference>
<dbReference type="Gene3D" id="3.50.30.10">
    <property type="entry name" value="Phosphohistidine domain"/>
    <property type="match status" value="1"/>
</dbReference>
<name>G4Q364_ACIIR</name>
<dbReference type="Proteomes" id="UP000007093">
    <property type="component" value="Chromosome"/>
</dbReference>
<keyword evidence="13 18" id="KW-0460">Magnesium</keyword>
<evidence type="ECO:0000256" key="10">
    <source>
        <dbReference type="ARBA" id="ARBA00022741"/>
    </source>
</evidence>
<evidence type="ECO:0000256" key="6">
    <source>
        <dbReference type="ARBA" id="ARBA00012142"/>
    </source>
</evidence>
<dbReference type="InParanoid" id="G4Q364"/>
<comment type="cofactor">
    <cofactor evidence="1">
        <name>Mg(2+)</name>
        <dbReference type="ChEBI" id="CHEBI:18420"/>
    </cofactor>
</comment>
<dbReference type="PANTHER" id="PTHR11817">
    <property type="entry name" value="PYRUVATE KINASE"/>
    <property type="match status" value="1"/>
</dbReference>
<dbReference type="InterPro" id="IPR015793">
    <property type="entry name" value="Pyrv_Knase_brl"/>
</dbReference>
<reference evidence="22 23" key="1">
    <citation type="journal article" date="2011" name="J. Bacteriol.">
        <title>Complete genome sequence of Acidaminococcus intestini RYC-MR95, a Gram-negative bacterium from the phylum Firmicutes.</title>
        <authorList>
            <person name="D'Auria G."/>
            <person name="Galan J.C."/>
            <person name="Rodriguez-Alcayna M."/>
            <person name="Moya A."/>
            <person name="Baquero F."/>
            <person name="Latorre A."/>
        </authorList>
    </citation>
    <scope>NUCLEOTIDE SEQUENCE [LARGE SCALE GENOMIC DNA]</scope>
    <source>
        <strain evidence="22 23">RyC-MR95</strain>
    </source>
</reference>
<dbReference type="GO" id="GO:0004743">
    <property type="term" value="F:pyruvate kinase activity"/>
    <property type="evidence" value="ECO:0007669"/>
    <property type="project" value="UniProtKB-UniRule"/>
</dbReference>
<dbReference type="STRING" id="568816.Acin_1656"/>
<dbReference type="EC" id="2.7.1.40" evidence="6 17"/>
<gene>
    <name evidence="22" type="primary">pyk</name>
    <name evidence="22" type="ordered locus">Acin_1656</name>
</gene>
<evidence type="ECO:0000256" key="16">
    <source>
        <dbReference type="ARBA" id="ARBA00023317"/>
    </source>
</evidence>
<dbReference type="PATRIC" id="fig|568816.4.peg.1608"/>
<dbReference type="InterPro" id="IPR015795">
    <property type="entry name" value="Pyrv_Knase_C"/>
</dbReference>
<dbReference type="Pfam" id="PF00224">
    <property type="entry name" value="PK"/>
    <property type="match status" value="1"/>
</dbReference>
<evidence type="ECO:0000256" key="12">
    <source>
        <dbReference type="ARBA" id="ARBA00022840"/>
    </source>
</evidence>
<evidence type="ECO:0000256" key="4">
    <source>
        <dbReference type="ARBA" id="ARBA00006237"/>
    </source>
</evidence>
<comment type="pathway">
    <text evidence="3 18">Carbohydrate degradation; glycolysis; pyruvate from D-glyceraldehyde 3-phosphate: step 5/5.</text>
</comment>
<comment type="similarity">
    <text evidence="5 18">Belongs to the pyruvate kinase family.</text>
</comment>
<keyword evidence="11 18" id="KW-0418">Kinase</keyword>
<dbReference type="FunFam" id="2.40.33.10:FF:000001">
    <property type="entry name" value="Pyruvate kinase"/>
    <property type="match status" value="1"/>
</dbReference>
<keyword evidence="8 18" id="KW-0808">Transferase</keyword>
<evidence type="ECO:0000259" key="20">
    <source>
        <dbReference type="Pfam" id="PF00391"/>
    </source>
</evidence>
<dbReference type="InterPro" id="IPR001697">
    <property type="entry name" value="Pyr_Knase"/>
</dbReference>
<evidence type="ECO:0000256" key="7">
    <source>
        <dbReference type="ARBA" id="ARBA00018587"/>
    </source>
</evidence>
<dbReference type="NCBIfam" id="NF004491">
    <property type="entry name" value="PRK05826.1"/>
    <property type="match status" value="1"/>
</dbReference>
<dbReference type="PRINTS" id="PR01050">
    <property type="entry name" value="PYRUVTKNASE"/>
</dbReference>
<dbReference type="GO" id="GO:0016301">
    <property type="term" value="F:kinase activity"/>
    <property type="evidence" value="ECO:0007669"/>
    <property type="project" value="UniProtKB-KW"/>
</dbReference>
<evidence type="ECO:0000256" key="5">
    <source>
        <dbReference type="ARBA" id="ARBA00008663"/>
    </source>
</evidence>
<dbReference type="Gene3D" id="3.20.20.60">
    <property type="entry name" value="Phosphoenolpyruvate-binding domains"/>
    <property type="match status" value="1"/>
</dbReference>
<evidence type="ECO:0000256" key="18">
    <source>
        <dbReference type="RuleBase" id="RU000504"/>
    </source>
</evidence>
<evidence type="ECO:0000313" key="22">
    <source>
        <dbReference type="EMBL" id="AEQ22870.1"/>
    </source>
</evidence>
<dbReference type="Gene3D" id="3.40.1380.20">
    <property type="entry name" value="Pyruvate kinase, C-terminal domain"/>
    <property type="match status" value="1"/>
</dbReference>
<keyword evidence="10" id="KW-0547">Nucleotide-binding</keyword>
<keyword evidence="16 22" id="KW-0670">Pyruvate</keyword>
<feature type="domain" description="PEP-utilising enzyme mobile" evidence="20">
    <location>
        <begin position="530"/>
        <end position="601"/>
    </location>
</feature>
<evidence type="ECO:0000256" key="2">
    <source>
        <dbReference type="ARBA" id="ARBA00001958"/>
    </source>
</evidence>
<keyword evidence="9" id="KW-0479">Metal-binding</keyword>
<evidence type="ECO:0000256" key="9">
    <source>
        <dbReference type="ARBA" id="ARBA00022723"/>
    </source>
</evidence>
<dbReference type="FunCoup" id="G4Q364">
    <property type="interactions" value="309"/>
</dbReference>
<comment type="cofactor">
    <cofactor evidence="2">
        <name>K(+)</name>
        <dbReference type="ChEBI" id="CHEBI:29103"/>
    </cofactor>
</comment>
<dbReference type="InterPro" id="IPR008279">
    <property type="entry name" value="PEP-util_enz_mobile_dom"/>
</dbReference>
<dbReference type="SUPFAM" id="SSF51621">
    <property type="entry name" value="Phosphoenolpyruvate/pyruvate domain"/>
    <property type="match status" value="1"/>
</dbReference>
<dbReference type="InterPro" id="IPR036918">
    <property type="entry name" value="Pyrv_Knase_C_sf"/>
</dbReference>
<evidence type="ECO:0000259" key="19">
    <source>
        <dbReference type="Pfam" id="PF00224"/>
    </source>
</evidence>
<sequence length="611" mass="64715">MTAFLQGWMNTTPKTLPGGKKGQDKGVLTMKKTKIICTLGPATDRKEILVKMIESGMDLARFNFSHGSHEECAKRLALLKEAIAETGRVIGFIGDTKGPEMRLGLFKGDKVTLKDGDAFTLTAEACEGTAEKAHVNYSGLPQEVKKGDTILLNDGKLTLRVESTTDTEIHTTVTNGGEISSRKRVAVPGAILKLPFMSEADVSDITFAANAGMDYIAASFVRSADDAMQIRRLLESLGSNMGIIAKIENQEGVDNIDEILKVVDGVMVARGDLGVEIPMEDVPVVQKQIIAKCNAAGKPAVTATQMLESMITNYHATRAEASDVANAIYDGTDAIMLSGETASGAYPVEAVETMSRIAKRTEASLDYVNVFKHKGIGAQVQMTDAISHATVQIAQELDANVILSITESGYTARMVAKYRPHAMVVGVSPKEESLRRMALYWGVVPLKGLNKPNTDALIDLAVNEARNAGLVRKGDSVIVTAGKNVGKVGSTNLIQVVNVGEIVVKGQGIGRKSVTGEVARVEHLSDIDKIKEGSILVCSALENEMGAKAAQSAGIIAEEGGFTSPAAIVGINFGIPVIVGAAGAMKELEDGDVVTLDVESGTVYAGKINVK</sequence>
<comment type="similarity">
    <text evidence="4">In the C-terminal section; belongs to the PEP-utilizing enzyme family.</text>
</comment>
<dbReference type="AlphaFoldDB" id="G4Q364"/>
<keyword evidence="15 18" id="KW-0324">Glycolysis</keyword>
<protein>
    <recommendedName>
        <fullName evidence="7 17">Pyruvate kinase</fullName>
        <ecNumber evidence="6 17">2.7.1.40</ecNumber>
    </recommendedName>
</protein>
<dbReference type="Gene3D" id="2.40.33.10">
    <property type="entry name" value="PK beta-barrel domain-like"/>
    <property type="match status" value="1"/>
</dbReference>
<dbReference type="FunFam" id="3.20.20.60:FF:000025">
    <property type="entry name" value="Pyruvate kinase"/>
    <property type="match status" value="1"/>
</dbReference>
<dbReference type="SUPFAM" id="SSF52935">
    <property type="entry name" value="PK C-terminal domain-like"/>
    <property type="match status" value="1"/>
</dbReference>
<dbReference type="Pfam" id="PF02887">
    <property type="entry name" value="PK_C"/>
    <property type="match status" value="1"/>
</dbReference>
<proteinExistence type="inferred from homology"/>
<dbReference type="HOGENOM" id="CLU_015439_0_2_9"/>
<dbReference type="InterPro" id="IPR015813">
    <property type="entry name" value="Pyrv/PenolPyrv_kinase-like_dom"/>
</dbReference>
<dbReference type="InterPro" id="IPR015806">
    <property type="entry name" value="Pyrv_Knase_insert_dom_sf"/>
</dbReference>
<dbReference type="GO" id="GO:0005524">
    <property type="term" value="F:ATP binding"/>
    <property type="evidence" value="ECO:0007669"/>
    <property type="project" value="UniProtKB-KW"/>
</dbReference>
<dbReference type="SUPFAM" id="SSF50800">
    <property type="entry name" value="PK beta-barrel domain-like"/>
    <property type="match status" value="1"/>
</dbReference>
<dbReference type="eggNOG" id="COG0469">
    <property type="taxonomic scope" value="Bacteria"/>
</dbReference>
<evidence type="ECO:0000256" key="14">
    <source>
        <dbReference type="ARBA" id="ARBA00022958"/>
    </source>
</evidence>
<keyword evidence="23" id="KW-1185">Reference proteome</keyword>
<feature type="domain" description="Pyruvate kinase C-terminal" evidence="21">
    <location>
        <begin position="384"/>
        <end position="497"/>
    </location>
</feature>
<evidence type="ECO:0000259" key="21">
    <source>
        <dbReference type="Pfam" id="PF02887"/>
    </source>
</evidence>
<dbReference type="InterPro" id="IPR040442">
    <property type="entry name" value="Pyrv_kinase-like_dom_sf"/>
</dbReference>
<dbReference type="InterPro" id="IPR011037">
    <property type="entry name" value="Pyrv_Knase-like_insert_dom_sf"/>
</dbReference>
<comment type="catalytic activity">
    <reaction evidence="18">
        <text>pyruvate + ATP = phosphoenolpyruvate + ADP + H(+)</text>
        <dbReference type="Rhea" id="RHEA:18157"/>
        <dbReference type="ChEBI" id="CHEBI:15361"/>
        <dbReference type="ChEBI" id="CHEBI:15378"/>
        <dbReference type="ChEBI" id="CHEBI:30616"/>
        <dbReference type="ChEBI" id="CHEBI:58702"/>
        <dbReference type="ChEBI" id="CHEBI:456216"/>
        <dbReference type="EC" id="2.7.1.40"/>
    </reaction>
</comment>
<organism evidence="22 23">
    <name type="scientific">Acidaminococcus intestini (strain RyC-MR95)</name>
    <dbReference type="NCBI Taxonomy" id="568816"/>
    <lineage>
        <taxon>Bacteria</taxon>
        <taxon>Bacillati</taxon>
        <taxon>Bacillota</taxon>
        <taxon>Negativicutes</taxon>
        <taxon>Acidaminococcales</taxon>
        <taxon>Acidaminococcaceae</taxon>
        <taxon>Acidaminococcus</taxon>
    </lineage>
</organism>
<dbReference type="Pfam" id="PF00391">
    <property type="entry name" value="PEP-utilizers"/>
    <property type="match status" value="1"/>
</dbReference>
<keyword evidence="14" id="KW-0630">Potassium</keyword>
<evidence type="ECO:0000313" key="23">
    <source>
        <dbReference type="Proteomes" id="UP000007093"/>
    </source>
</evidence>